<organism evidence="1 2">
    <name type="scientific">Cinchona calisaya</name>
    <dbReference type="NCBI Taxonomy" id="153742"/>
    <lineage>
        <taxon>Eukaryota</taxon>
        <taxon>Viridiplantae</taxon>
        <taxon>Streptophyta</taxon>
        <taxon>Embryophyta</taxon>
        <taxon>Tracheophyta</taxon>
        <taxon>Spermatophyta</taxon>
        <taxon>Magnoliopsida</taxon>
        <taxon>eudicotyledons</taxon>
        <taxon>Gunneridae</taxon>
        <taxon>Pentapetalae</taxon>
        <taxon>asterids</taxon>
        <taxon>lamiids</taxon>
        <taxon>Gentianales</taxon>
        <taxon>Rubiaceae</taxon>
        <taxon>Cinchonoideae</taxon>
        <taxon>Cinchoneae</taxon>
        <taxon>Cinchona</taxon>
    </lineage>
</organism>
<dbReference type="PANTHER" id="PTHR33593">
    <property type="entry name" value="DUF1442 FAMILY PROTEIN"/>
    <property type="match status" value="1"/>
</dbReference>
<protein>
    <submittedName>
        <fullName evidence="1">Uncharacterized protein</fullName>
    </submittedName>
</protein>
<dbReference type="PANTHER" id="PTHR33593:SF2">
    <property type="entry name" value="ANKYRIN REPEAT_KH DOMAIN PROTEIN (DUF1442)"/>
    <property type="match status" value="1"/>
</dbReference>
<keyword evidence="2" id="KW-1185">Reference proteome</keyword>
<reference evidence="1 2" key="1">
    <citation type="submission" date="2024-11" db="EMBL/GenBank/DDBJ databases">
        <title>A near-complete genome assembly of Cinchona calisaya.</title>
        <authorList>
            <person name="Lian D.C."/>
            <person name="Zhao X.W."/>
            <person name="Wei L."/>
        </authorList>
    </citation>
    <scope>NUCLEOTIDE SEQUENCE [LARGE SCALE GENOMIC DNA]</scope>
    <source>
        <tissue evidence="1">Nenye</tissue>
    </source>
</reference>
<sequence>MEPSAPELISAMAGGWNAKLIIEVWTNIGGVAAIKCSTGLAVVAHRSGGRHVCILAAEKSGHVYICAMKNNNSPKDVSLPEVMVGESEELMKKLIGIDFIVVDGICNDFGQLGAVIICKSGSSVNFHVELSYDQLKNAV</sequence>
<comment type="caution">
    <text evidence="1">The sequence shown here is derived from an EMBL/GenBank/DDBJ whole genome shotgun (WGS) entry which is preliminary data.</text>
</comment>
<dbReference type="InterPro" id="IPR009902">
    <property type="entry name" value="DUF1442"/>
</dbReference>
<name>A0ABD3B1T7_9GENT</name>
<proteinExistence type="predicted"/>
<evidence type="ECO:0000313" key="1">
    <source>
        <dbReference type="EMBL" id="KAL3537386.1"/>
    </source>
</evidence>
<dbReference type="Pfam" id="PF07279">
    <property type="entry name" value="DUF1442"/>
    <property type="match status" value="1"/>
</dbReference>
<dbReference type="EMBL" id="JBJUIK010000001">
    <property type="protein sequence ID" value="KAL3537386.1"/>
    <property type="molecule type" value="Genomic_DNA"/>
</dbReference>
<dbReference type="Proteomes" id="UP001630127">
    <property type="component" value="Unassembled WGS sequence"/>
</dbReference>
<evidence type="ECO:0000313" key="2">
    <source>
        <dbReference type="Proteomes" id="UP001630127"/>
    </source>
</evidence>
<accession>A0ABD3B1T7</accession>
<gene>
    <name evidence="1" type="ORF">ACH5RR_000752</name>
</gene>
<dbReference type="AlphaFoldDB" id="A0ABD3B1T7"/>